<comment type="caution">
    <text evidence="1">The sequence shown here is derived from an EMBL/GenBank/DDBJ whole genome shotgun (WGS) entry which is preliminary data.</text>
</comment>
<sequence length="137" mass="15264">MIGTLLGALTTRLLQRWMSSRAERVVRTQRLQEAASSLADALTDYRGQLYWETRLAAQSEAVAEQKEEALRESWAARSRVNYAINRLRLATQNERILQLATDARNATFGVQTGACAPHDARERQFAFLAAVAGASQI</sequence>
<accession>A0ABU2S427</accession>
<gene>
    <name evidence="1" type="ORF">RM779_12695</name>
</gene>
<proteinExistence type="predicted"/>
<keyword evidence="2" id="KW-1185">Reference proteome</keyword>
<evidence type="ECO:0000313" key="1">
    <source>
        <dbReference type="EMBL" id="MDT0443446.1"/>
    </source>
</evidence>
<protein>
    <recommendedName>
        <fullName evidence="3">Protein kilB</fullName>
    </recommendedName>
</protein>
<reference evidence="2" key="1">
    <citation type="submission" date="2023-07" db="EMBL/GenBank/DDBJ databases">
        <title>30 novel species of actinomycetes from the DSMZ collection.</title>
        <authorList>
            <person name="Nouioui I."/>
        </authorList>
    </citation>
    <scope>NUCLEOTIDE SEQUENCE [LARGE SCALE GENOMIC DNA]</scope>
    <source>
        <strain evidence="2">DSM 41886</strain>
    </source>
</reference>
<dbReference type="Proteomes" id="UP001183615">
    <property type="component" value="Unassembled WGS sequence"/>
</dbReference>
<evidence type="ECO:0008006" key="3">
    <source>
        <dbReference type="Google" id="ProtNLM"/>
    </source>
</evidence>
<organism evidence="1 2">
    <name type="scientific">Streptomyces johnsoniae</name>
    <dbReference type="NCBI Taxonomy" id="3075532"/>
    <lineage>
        <taxon>Bacteria</taxon>
        <taxon>Bacillati</taxon>
        <taxon>Actinomycetota</taxon>
        <taxon>Actinomycetes</taxon>
        <taxon>Kitasatosporales</taxon>
        <taxon>Streptomycetaceae</taxon>
        <taxon>Streptomyces</taxon>
    </lineage>
</organism>
<dbReference type="EMBL" id="JAVREV010000006">
    <property type="protein sequence ID" value="MDT0443446.1"/>
    <property type="molecule type" value="Genomic_DNA"/>
</dbReference>
<name>A0ABU2S427_9ACTN</name>
<evidence type="ECO:0000313" key="2">
    <source>
        <dbReference type="Proteomes" id="UP001183615"/>
    </source>
</evidence>
<dbReference type="RefSeq" id="WP_311617796.1">
    <property type="nucleotide sequence ID" value="NZ_JAVREV010000006.1"/>
</dbReference>